<evidence type="ECO:0000256" key="3">
    <source>
        <dbReference type="ARBA" id="ARBA00011970"/>
    </source>
</evidence>
<dbReference type="Gene3D" id="3.40.50.2000">
    <property type="entry name" value="Glycogen Phosphorylase B"/>
    <property type="match status" value="1"/>
</dbReference>
<dbReference type="SUPFAM" id="SSF53335">
    <property type="entry name" value="S-adenosyl-L-methionine-dependent methyltransferases"/>
    <property type="match status" value="1"/>
</dbReference>
<evidence type="ECO:0000256" key="2">
    <source>
        <dbReference type="ARBA" id="ARBA00005386"/>
    </source>
</evidence>
<dbReference type="GO" id="GO:0032259">
    <property type="term" value="P:methylation"/>
    <property type="evidence" value="ECO:0007669"/>
    <property type="project" value="UniProtKB-KW"/>
</dbReference>
<keyword evidence="7" id="KW-0802">TPR repeat</keyword>
<feature type="domain" description="Methyltransferase FkbM" evidence="8">
    <location>
        <begin position="788"/>
        <end position="945"/>
    </location>
</feature>
<evidence type="ECO:0000259" key="9">
    <source>
        <dbReference type="Pfam" id="PF13844"/>
    </source>
</evidence>
<dbReference type="SUPFAM" id="SSF48452">
    <property type="entry name" value="TPR-like"/>
    <property type="match status" value="2"/>
</dbReference>
<keyword evidence="10" id="KW-0489">Methyltransferase</keyword>
<name>A0A1J5ST31_9ZZZZ</name>
<dbReference type="GO" id="GO:0008168">
    <property type="term" value="F:methyltransferase activity"/>
    <property type="evidence" value="ECO:0007669"/>
    <property type="project" value="UniProtKB-KW"/>
</dbReference>
<evidence type="ECO:0000313" key="10">
    <source>
        <dbReference type="EMBL" id="OIR07176.1"/>
    </source>
</evidence>
<accession>A0A1J5ST31</accession>
<dbReference type="AlphaFoldDB" id="A0A1J5ST31"/>
<keyword evidence="5 10" id="KW-0808">Transferase</keyword>
<dbReference type="Gene3D" id="3.40.50.11380">
    <property type="match status" value="1"/>
</dbReference>
<organism evidence="10">
    <name type="scientific">mine drainage metagenome</name>
    <dbReference type="NCBI Taxonomy" id="410659"/>
    <lineage>
        <taxon>unclassified sequences</taxon>
        <taxon>metagenomes</taxon>
        <taxon>ecological metagenomes</taxon>
    </lineage>
</organism>
<evidence type="ECO:0000259" key="8">
    <source>
        <dbReference type="Pfam" id="PF05050"/>
    </source>
</evidence>
<protein>
    <recommendedName>
        <fullName evidence="3">protein O-GlcNAc transferase</fullName>
        <ecNumber evidence="3">2.4.1.255</ecNumber>
    </recommendedName>
</protein>
<dbReference type="NCBIfam" id="TIGR01444">
    <property type="entry name" value="fkbM_fam"/>
    <property type="match status" value="1"/>
</dbReference>
<dbReference type="InterPro" id="IPR011990">
    <property type="entry name" value="TPR-like_helical_dom_sf"/>
</dbReference>
<dbReference type="GO" id="GO:0097363">
    <property type="term" value="F:protein O-acetylglucosaminyltransferase activity"/>
    <property type="evidence" value="ECO:0007669"/>
    <property type="project" value="UniProtKB-EC"/>
</dbReference>
<comment type="caution">
    <text evidence="10">The sequence shown here is derived from an EMBL/GenBank/DDBJ whole genome shotgun (WGS) entry which is preliminary data.</text>
</comment>
<dbReference type="Pfam" id="PF13432">
    <property type="entry name" value="TPR_16"/>
    <property type="match status" value="3"/>
</dbReference>
<keyword evidence="6" id="KW-0677">Repeat</keyword>
<dbReference type="Pfam" id="PF13414">
    <property type="entry name" value="TPR_11"/>
    <property type="match status" value="1"/>
</dbReference>
<evidence type="ECO:0000256" key="6">
    <source>
        <dbReference type="ARBA" id="ARBA00022737"/>
    </source>
</evidence>
<comment type="similarity">
    <text evidence="2">Belongs to the glycosyltransferase 41 family. O-GlcNAc transferase subfamily.</text>
</comment>
<dbReference type="EC" id="2.4.1.255" evidence="3"/>
<dbReference type="InterPro" id="IPR019734">
    <property type="entry name" value="TPR_rpt"/>
</dbReference>
<gene>
    <name evidence="10" type="primary">noeI_1</name>
    <name evidence="10" type="ORF">GALL_107650</name>
</gene>
<dbReference type="InterPro" id="IPR051939">
    <property type="entry name" value="Glycosyltr_41/O-GlcNAc_trsf"/>
</dbReference>
<comment type="pathway">
    <text evidence="1">Protein modification; protein glycosylation.</text>
</comment>
<dbReference type="Gene3D" id="1.25.40.10">
    <property type="entry name" value="Tetratricopeptide repeat domain"/>
    <property type="match status" value="4"/>
</dbReference>
<dbReference type="Gene3D" id="3.40.50.150">
    <property type="entry name" value="Vaccinia Virus protein VP39"/>
    <property type="match status" value="1"/>
</dbReference>
<feature type="domain" description="O-GlcNAc transferase C-terminal" evidence="9">
    <location>
        <begin position="531"/>
        <end position="708"/>
    </location>
</feature>
<dbReference type="SUPFAM" id="SSF53756">
    <property type="entry name" value="UDP-Glycosyltransferase/glycogen phosphorylase"/>
    <property type="match status" value="1"/>
</dbReference>
<sequence>MTRLRLKDRLTARLLDWVAKGLAKRGHAALAGQLAHAADAGPSYLHARALWTEDHHDAAAAELAALLANEPDHARAHNLLGAICLEREDHETAAEHFIRARALRPDLPEPHNNLGNVHLARHELQRAAACYRAALACDRDYVEALTNLGSVLNSQGEHGAAERVCRRAVQLAPQFAGAHCNLGNVLLSLGRVGEAVAAYREALRLSPGLVEALINLALALEEPAYLVGTIDYYEKKLALQPDSYLPQVRIAQALQVMDRWDEARERLERALEINPDAAEARFLLGNNHVHAGDTERGMREYRRLLIRQASPAVHSSLIFSLLYRDGVSGETLCAEYRRWAGQLESRRRKTPLRAPPASDRPLRIGYVSRDFARHSVAFFLQPILANHDRSRFVIHCYSTLIRGDAYTERFRLLADRWRDISLASTDEILKQIAEDEIDILVDLSGHTSGNRLAVFAAKPAPIQLTYLGHPATTGLTAIDYRIGDATTDPPGVSEAHYSEKLWRLPGCFLAYRPPDDAPEVAPPPSAARGYVTFGSFNNAAKVNGSVIAAWAEILAAVPNSRLLLKSYAFATRPGRERIETAFAARGVTPDRLELVAWRPESKHHLELYGEIDIALDPFPYNGTTTTCEALWMGVPVVCLAGERHSGRVGASLLAALDLSELLAEDIRSYVRIAVELAGEGETLRALRRDLRQRLSASSLLDHAGFTRKLESAFRAMCTAKVCGTDKTVSTTDTAAAIVELSCGNGVRICLPDSLEVISRYVLEEQGDWFEDEIALVRKLLAPGQTALDIGANVGVYALSMAELLGPAGAVWAYEPAPAVAALLRRSAAANDYGGLTVIERAVCAAVGSARFELAENAELSRILAAGGELETGIEVETTTLDACLAEWGWRSLDFVKIDAEGQEANVVRGGRRLFTELSPLVMAEYRHGSEFNETLPDEFARLGYRPYRLVPGLMLLAPLDGGEARDPFLLNLFFCRDDRARNLAARGLLVVDQDGSEPAPRDYQETLDSHARAQDATLSASRRLGLLSGALSTMESLVCAAPTLARRLSLARLRADYGLREGARREFERIANELRVEDAVVADDDRFLLPLDYFARIECSGERKTWLLAAVSTWLATRSSHSTYFTPDLSLHHLHAVRKTGYRLEETETLIDLILRRRYGNSCIVEGWREL</sequence>
<evidence type="ECO:0000256" key="7">
    <source>
        <dbReference type="ARBA" id="ARBA00022803"/>
    </source>
</evidence>
<feature type="domain" description="O-GlcNAc transferase C-terminal" evidence="9">
    <location>
        <begin position="357"/>
        <end position="508"/>
    </location>
</feature>
<dbReference type="PANTHER" id="PTHR44835">
    <property type="entry name" value="UDP-N-ACETYLGLUCOSAMINE--PEPTIDE N-ACETYLGLUCOSAMINYLTRANSFERASE SPINDLY-RELATED"/>
    <property type="match status" value="1"/>
</dbReference>
<dbReference type="PROSITE" id="PS50293">
    <property type="entry name" value="TPR_REGION"/>
    <property type="match status" value="1"/>
</dbReference>
<evidence type="ECO:0000256" key="4">
    <source>
        <dbReference type="ARBA" id="ARBA00022676"/>
    </source>
</evidence>
<proteinExistence type="inferred from homology"/>
<dbReference type="PROSITE" id="PS50005">
    <property type="entry name" value="TPR"/>
    <property type="match status" value="4"/>
</dbReference>
<dbReference type="Pfam" id="PF13844">
    <property type="entry name" value="Glyco_transf_41"/>
    <property type="match status" value="2"/>
</dbReference>
<dbReference type="PANTHER" id="PTHR44835:SF1">
    <property type="entry name" value="PROTEIN O-GLCNAC TRANSFERASE"/>
    <property type="match status" value="1"/>
</dbReference>
<dbReference type="InterPro" id="IPR029489">
    <property type="entry name" value="OGT/SEC/SPY_C"/>
</dbReference>
<evidence type="ECO:0000256" key="5">
    <source>
        <dbReference type="ARBA" id="ARBA00022679"/>
    </source>
</evidence>
<dbReference type="SMART" id="SM00028">
    <property type="entry name" value="TPR"/>
    <property type="match status" value="7"/>
</dbReference>
<dbReference type="InterPro" id="IPR029063">
    <property type="entry name" value="SAM-dependent_MTases_sf"/>
</dbReference>
<dbReference type="EMBL" id="MLJW01000039">
    <property type="protein sequence ID" value="OIR07176.1"/>
    <property type="molecule type" value="Genomic_DNA"/>
</dbReference>
<dbReference type="Pfam" id="PF05050">
    <property type="entry name" value="Methyltransf_21"/>
    <property type="match status" value="1"/>
</dbReference>
<keyword evidence="4" id="KW-0328">Glycosyltransferase</keyword>
<evidence type="ECO:0000256" key="1">
    <source>
        <dbReference type="ARBA" id="ARBA00004922"/>
    </source>
</evidence>
<dbReference type="InterPro" id="IPR006342">
    <property type="entry name" value="FkbM_mtfrase"/>
</dbReference>
<reference evidence="10" key="1">
    <citation type="submission" date="2016-10" db="EMBL/GenBank/DDBJ databases">
        <title>Sequence of Gallionella enrichment culture.</title>
        <authorList>
            <person name="Poehlein A."/>
            <person name="Muehling M."/>
            <person name="Daniel R."/>
        </authorList>
    </citation>
    <scope>NUCLEOTIDE SEQUENCE</scope>
</reference>